<evidence type="ECO:0000313" key="7">
    <source>
        <dbReference type="Proteomes" id="UP000429181"/>
    </source>
</evidence>
<evidence type="ECO:0008006" key="8">
    <source>
        <dbReference type="Google" id="ProtNLM"/>
    </source>
</evidence>
<proteinExistence type="inferred from homology"/>
<dbReference type="InterPro" id="IPR012677">
    <property type="entry name" value="Nucleotide-bd_a/b_plait_sf"/>
</dbReference>
<dbReference type="Proteomes" id="UP000429181">
    <property type="component" value="Chromosome 29"/>
</dbReference>
<keyword evidence="6" id="KW-1185">Reference proteome</keyword>
<dbReference type="SMR" id="A0A4W2GIS7"/>
<dbReference type="GeneTree" id="ENSGT00950000182901"/>
<dbReference type="STRING" id="30522.A0A4W2GIS7"/>
<name>A0A4W2GIS7_BOBOX</name>
<comment type="similarity">
    <text evidence="1">Belongs to the universal ribosomal protein uL23 family.</text>
</comment>
<feature type="compositionally biased region" description="Basic and acidic residues" evidence="4">
    <location>
        <begin position="1"/>
        <end position="19"/>
    </location>
</feature>
<evidence type="ECO:0000313" key="5">
    <source>
        <dbReference type="Ensembl" id="ENSBIXP00005018347.1"/>
    </source>
</evidence>
<dbReference type="SUPFAM" id="SSF54189">
    <property type="entry name" value="Ribosomal proteins S24e, L23 and L15e"/>
    <property type="match status" value="1"/>
</dbReference>
<dbReference type="AlphaFoldDB" id="A0A4W2GIS7"/>
<dbReference type="PANTHER" id="PTHR11620">
    <property type="entry name" value="60S RIBOSOMAL PROTEIN L23A"/>
    <property type="match status" value="1"/>
</dbReference>
<dbReference type="InterPro" id="IPR012678">
    <property type="entry name" value="Ribosomal_uL23/eL15/eS24_sf"/>
</dbReference>
<evidence type="ECO:0000256" key="1">
    <source>
        <dbReference type="ARBA" id="ARBA00006700"/>
    </source>
</evidence>
<dbReference type="InterPro" id="IPR013025">
    <property type="entry name" value="Ribosomal_uL23-like"/>
</dbReference>
<sequence length="123" mass="13433">MSPKVKKEAPAPPKAEAKVKALKTKKAVLKGPSYPWKSGPRRNKLDPCAIIRFPLTTKSAMKKTELTVDGNANKHQIKQAAKLCDTDVAEVNNLVRPEREKKPYVPLAPGHDASDVADKIGII</sequence>
<protein>
    <recommendedName>
        <fullName evidence="8">Ribosomal protein L23/L25 N-terminal domain-containing protein</fullName>
    </recommendedName>
</protein>
<dbReference type="OMA" id="FDVIKMP"/>
<dbReference type="GO" id="GO:0006412">
    <property type="term" value="P:translation"/>
    <property type="evidence" value="ECO:0007669"/>
    <property type="project" value="InterPro"/>
</dbReference>
<feature type="region of interest" description="Disordered" evidence="4">
    <location>
        <begin position="1"/>
        <end position="22"/>
    </location>
</feature>
<evidence type="ECO:0000256" key="3">
    <source>
        <dbReference type="ARBA" id="ARBA00023274"/>
    </source>
</evidence>
<evidence type="ECO:0000256" key="4">
    <source>
        <dbReference type="SAM" id="MobiDB-lite"/>
    </source>
</evidence>
<organism evidence="5 7">
    <name type="scientific">Bos indicus x Bos taurus</name>
    <name type="common">Hybrid cattle</name>
    <dbReference type="NCBI Taxonomy" id="30522"/>
    <lineage>
        <taxon>Eukaryota</taxon>
        <taxon>Metazoa</taxon>
        <taxon>Chordata</taxon>
        <taxon>Craniata</taxon>
        <taxon>Vertebrata</taxon>
        <taxon>Euteleostomi</taxon>
        <taxon>Mammalia</taxon>
        <taxon>Eutheria</taxon>
        <taxon>Laurasiatheria</taxon>
        <taxon>Artiodactyla</taxon>
        <taxon>Ruminantia</taxon>
        <taxon>Pecora</taxon>
        <taxon>Bovidae</taxon>
        <taxon>Bovinae</taxon>
        <taxon>Bos</taxon>
    </lineage>
</organism>
<reference evidence="6 7" key="1">
    <citation type="submission" date="2018-11" db="EMBL/GenBank/DDBJ databases">
        <title>Haplotype-resolved cattle genomes.</title>
        <authorList>
            <person name="Low W.Y."/>
            <person name="Tearle R."/>
            <person name="Bickhart D.M."/>
            <person name="Rosen B.D."/>
            <person name="Koren S."/>
            <person name="Rhie A."/>
            <person name="Hiendleder S."/>
            <person name="Phillippy A.M."/>
            <person name="Smith T.P.L."/>
            <person name="Williams J.L."/>
        </authorList>
    </citation>
    <scope>NUCLEOTIDE SEQUENCE [LARGE SCALE GENOMIC DNA]</scope>
</reference>
<dbReference type="Proteomes" id="UP000314981">
    <property type="component" value="Chromosome 29"/>
</dbReference>
<evidence type="ECO:0000256" key="2">
    <source>
        <dbReference type="ARBA" id="ARBA00022980"/>
    </source>
</evidence>
<dbReference type="GO" id="GO:0044391">
    <property type="term" value="C:ribosomal subunit"/>
    <property type="evidence" value="ECO:0007669"/>
    <property type="project" value="UniProtKB-ARBA"/>
</dbReference>
<reference evidence="5" key="2">
    <citation type="submission" date="2025-05" db="UniProtKB">
        <authorList>
            <consortium name="Ensembl"/>
        </authorList>
    </citation>
    <scope>IDENTIFICATION</scope>
</reference>
<keyword evidence="3" id="KW-0687">Ribonucleoprotein</keyword>
<keyword evidence="2" id="KW-0689">Ribosomal protein</keyword>
<dbReference type="Ensembl" id="ENSBIXT00005030679.1">
    <property type="protein sequence ID" value="ENSBIXP00005018347.1"/>
    <property type="gene ID" value="ENSBIXG00005021753.1"/>
</dbReference>
<dbReference type="Ensembl" id="ENSBIXT00000008412.1">
    <property type="protein sequence ID" value="ENSBIXP00000004153.1"/>
    <property type="gene ID" value="ENSBIXG00000010511.1"/>
</dbReference>
<dbReference type="GO" id="GO:0003735">
    <property type="term" value="F:structural constituent of ribosome"/>
    <property type="evidence" value="ECO:0007669"/>
    <property type="project" value="InterPro"/>
</dbReference>
<accession>A0A4W2GIS7</accession>
<evidence type="ECO:0000313" key="6">
    <source>
        <dbReference type="Proteomes" id="UP000314981"/>
    </source>
</evidence>
<dbReference type="Gene3D" id="3.30.70.330">
    <property type="match status" value="1"/>
</dbReference>